<keyword evidence="1" id="KW-0812">Transmembrane</keyword>
<evidence type="ECO:0008006" key="4">
    <source>
        <dbReference type="Google" id="ProtNLM"/>
    </source>
</evidence>
<keyword evidence="3" id="KW-1185">Reference proteome</keyword>
<dbReference type="STRING" id="582692.SAMN05720606_1107"/>
<keyword evidence="1" id="KW-0472">Membrane</keyword>
<feature type="transmembrane region" description="Helical" evidence="1">
    <location>
        <begin position="241"/>
        <end position="259"/>
    </location>
</feature>
<dbReference type="Proteomes" id="UP000198538">
    <property type="component" value="Unassembled WGS sequence"/>
</dbReference>
<evidence type="ECO:0000256" key="1">
    <source>
        <dbReference type="SAM" id="Phobius"/>
    </source>
</evidence>
<dbReference type="GO" id="GO:0003677">
    <property type="term" value="F:DNA binding"/>
    <property type="evidence" value="ECO:0007669"/>
    <property type="project" value="InterPro"/>
</dbReference>
<sequence length="461" mass="53919">MKPTTTTIRDHLASYLKREQMSISLFSELSGINSGTLSNILNKNRPISMQQLDRITVAMKLAAGHFYELYIDECFVHATPDWRRLGPFLHRCAELDKLDCIEEVVRLMMDNLSYIPMLFDVAEEFYHAGKWKPATLLYETIAESEKMQHSERLALCQYRLFKLGLSNDQQRNVIIAAQFEYYVDRLDERYQLDALNELINAFASLHRWSKVQELSEKLRVKATIHYELNGRKKAEETKRPIIFYVMYAYLASGSAYFHLDNYEMALKYVSLYTDSSWVKGPDHEEMVVIQQFQEWAEGNRYIYQLMAGQFEILPQYLAYISTKENEIFPALCDIVTAANRYDMDIDDVLEEYAPHFTYQEQRNRIGKVSKQVTDDRYVRLLAGLGKYYLKRDHFAQGLNFVLDSLRFAIEISDGRGMLRSVGLFEQYRDYASDTAIQQYKILIGEVQKINEEKTGFADSYL</sequence>
<evidence type="ECO:0000313" key="3">
    <source>
        <dbReference type="Proteomes" id="UP000198538"/>
    </source>
</evidence>
<keyword evidence="1" id="KW-1133">Transmembrane helix</keyword>
<dbReference type="EMBL" id="FMVM01000010">
    <property type="protein sequence ID" value="SCY82499.1"/>
    <property type="molecule type" value="Genomic_DNA"/>
</dbReference>
<accession>A0A1G5J3T8</accession>
<dbReference type="RefSeq" id="WP_312027583.1">
    <property type="nucleotide sequence ID" value="NZ_FMVM01000010.1"/>
</dbReference>
<gene>
    <name evidence="2" type="ORF">SAMN05720606_1107</name>
</gene>
<evidence type="ECO:0000313" key="2">
    <source>
        <dbReference type="EMBL" id="SCY82499.1"/>
    </source>
</evidence>
<name>A0A1G5J3T8_9BACL</name>
<reference evidence="3" key="1">
    <citation type="submission" date="2016-10" db="EMBL/GenBank/DDBJ databases">
        <authorList>
            <person name="Varghese N."/>
            <person name="Submissions S."/>
        </authorList>
    </citation>
    <scope>NUCLEOTIDE SEQUENCE [LARGE SCALE GENOMIC DNA]</scope>
    <source>
        <strain evidence="3">BL9</strain>
    </source>
</reference>
<dbReference type="SUPFAM" id="SSF47413">
    <property type="entry name" value="lambda repressor-like DNA-binding domains"/>
    <property type="match status" value="1"/>
</dbReference>
<dbReference type="AlphaFoldDB" id="A0A1G5J3T8"/>
<proteinExistence type="predicted"/>
<dbReference type="Gene3D" id="1.10.260.40">
    <property type="entry name" value="lambda repressor-like DNA-binding domains"/>
    <property type="match status" value="1"/>
</dbReference>
<protein>
    <recommendedName>
        <fullName evidence="4">HTH cro/C1-type domain-containing protein</fullName>
    </recommendedName>
</protein>
<dbReference type="InterPro" id="IPR010982">
    <property type="entry name" value="Lambda_DNA-bd_dom_sf"/>
</dbReference>
<organism evidence="2 3">
    <name type="scientific">Paenibacillus polysaccharolyticus</name>
    <dbReference type="NCBI Taxonomy" id="582692"/>
    <lineage>
        <taxon>Bacteria</taxon>
        <taxon>Bacillati</taxon>
        <taxon>Bacillota</taxon>
        <taxon>Bacilli</taxon>
        <taxon>Bacillales</taxon>
        <taxon>Paenibacillaceae</taxon>
        <taxon>Paenibacillus</taxon>
    </lineage>
</organism>